<dbReference type="Pfam" id="PF00015">
    <property type="entry name" value="MCPsignal"/>
    <property type="match status" value="1"/>
</dbReference>
<name>A0ABY1PFW2_9HYPH</name>
<accession>A0ABY1PFW2</accession>
<dbReference type="SMART" id="SM01358">
    <property type="entry name" value="HBM"/>
    <property type="match status" value="1"/>
</dbReference>
<dbReference type="InterPro" id="IPR003660">
    <property type="entry name" value="HAMP_dom"/>
</dbReference>
<protein>
    <submittedName>
        <fullName evidence="7">Methyl-accepting chemotaxis sensory transducer with TarH sensor</fullName>
    </submittedName>
</protein>
<dbReference type="SUPFAM" id="SSF158472">
    <property type="entry name" value="HAMP domain-like"/>
    <property type="match status" value="1"/>
</dbReference>
<dbReference type="PROSITE" id="PS50111">
    <property type="entry name" value="CHEMOTAXIS_TRANSDUC_2"/>
    <property type="match status" value="1"/>
</dbReference>
<dbReference type="SMART" id="SM00283">
    <property type="entry name" value="MA"/>
    <property type="match status" value="1"/>
</dbReference>
<dbReference type="Pfam" id="PF16591">
    <property type="entry name" value="HBM"/>
    <property type="match status" value="1"/>
</dbReference>
<dbReference type="Gene3D" id="1.10.287.950">
    <property type="entry name" value="Methyl-accepting chemotaxis protein"/>
    <property type="match status" value="1"/>
</dbReference>
<evidence type="ECO:0000256" key="3">
    <source>
        <dbReference type="PROSITE-ProRule" id="PRU00284"/>
    </source>
</evidence>
<dbReference type="RefSeq" id="WP_155194236.1">
    <property type="nucleotide sequence ID" value="NZ_BAAAEA010000001.1"/>
</dbReference>
<reference evidence="7 8" key="1">
    <citation type="submission" date="2017-05" db="EMBL/GenBank/DDBJ databases">
        <authorList>
            <person name="Varghese N."/>
            <person name="Submissions S."/>
        </authorList>
    </citation>
    <scope>NUCLEOTIDE SEQUENCE [LARGE SCALE GENOMIC DNA]</scope>
    <source>
        <strain evidence="7 8">DSM 15949</strain>
    </source>
</reference>
<evidence type="ECO:0000313" key="8">
    <source>
        <dbReference type="Proteomes" id="UP001157914"/>
    </source>
</evidence>
<organism evidence="7 8">
    <name type="scientific">Roseibium denhamense</name>
    <dbReference type="NCBI Taxonomy" id="76305"/>
    <lineage>
        <taxon>Bacteria</taxon>
        <taxon>Pseudomonadati</taxon>
        <taxon>Pseudomonadota</taxon>
        <taxon>Alphaproteobacteria</taxon>
        <taxon>Hyphomicrobiales</taxon>
        <taxon>Stappiaceae</taxon>
        <taxon>Roseibium</taxon>
    </lineage>
</organism>
<feature type="domain" description="HBM" evidence="6">
    <location>
        <begin position="47"/>
        <end position="292"/>
    </location>
</feature>
<dbReference type="Proteomes" id="UP001157914">
    <property type="component" value="Unassembled WGS sequence"/>
</dbReference>
<evidence type="ECO:0000259" key="6">
    <source>
        <dbReference type="PROSITE" id="PS51753"/>
    </source>
</evidence>
<dbReference type="InterPro" id="IPR032255">
    <property type="entry name" value="HBM"/>
</dbReference>
<keyword evidence="1 3" id="KW-0807">Transducer</keyword>
<gene>
    <name evidence="7" type="ORF">SAMN06265374_3430</name>
</gene>
<dbReference type="InterPro" id="IPR004089">
    <property type="entry name" value="MCPsignal_dom"/>
</dbReference>
<dbReference type="Pfam" id="PF00672">
    <property type="entry name" value="HAMP"/>
    <property type="match status" value="1"/>
</dbReference>
<proteinExistence type="inferred from homology"/>
<dbReference type="PROSITE" id="PS51753">
    <property type="entry name" value="HBM"/>
    <property type="match status" value="1"/>
</dbReference>
<evidence type="ECO:0000259" key="5">
    <source>
        <dbReference type="PROSITE" id="PS50885"/>
    </source>
</evidence>
<dbReference type="SUPFAM" id="SSF58104">
    <property type="entry name" value="Methyl-accepting chemotaxis protein (MCP) signaling domain"/>
    <property type="match status" value="1"/>
</dbReference>
<evidence type="ECO:0000256" key="2">
    <source>
        <dbReference type="ARBA" id="ARBA00029447"/>
    </source>
</evidence>
<sequence>MAWFYNLRLTHKLLCAFGALLLVMVVIGGKSALMFQSLDQEFTEFSEHGNALVAAADITQAFAEMEIKAIEFVSHSTPENEKAASAAHENVAKLVADKLGTLKDPSEIDLLKDAQKHIEVYWGNFEKLAEERRQQSEIVDNQLHTTGDKLQEEIMAVFAQRQNAELADGKPSETLALVTDAVIHLIVARDHANRYIHSGEEGELDYALSEIERVKKDLTSGAMAALAAEEATVVEAAVRQLDTYVSALINFRTLSQDINSLSAEVLQGEVKIISRDLQKIRAIASEAEHKIEKLVHAQTSSAILFSVIGTAVGLFLGLLASYLLGGLISRPIVHLSQTMKDLSENKLDTDVPAPRGQDEVAEMTRSVLVFRDGLIERQAMREAQEKAREQSDRRRDEVNQMVGIFGNTIRGIFNRMSDSSTQMSNSAEDLTLNADNSTSQAMTLDKDATETSGMVTTVSSAAEELISSIQEIQRNADHSAEIATRASGKAEETRSNFTELVAAAEQITSVVDLIRDIADQTNLLALNATIEAARAGESGKGFAVVASEVKELAAQTARATGEIGNQVGAVQRTAQGAEQHMGEIYDTVREISEVANSIAASVSQQQAATAEIAESMEIVSSNAAKVKDSVSVMRDNAENCASSSQLVKSGSSVVYDEAVLLGSEVETFLGAIGNSSDDETYRIYDVDWASSVFLDGKSVPVRCVKISSANCILDVDLNRPAGTPVEFTTKSLREPIQARVSVSNTSGTTLQFPLKLDHIADVRFQLEQLNLKAAA</sequence>
<dbReference type="PANTHER" id="PTHR32089:SF112">
    <property type="entry name" value="LYSOZYME-LIKE PROTEIN-RELATED"/>
    <property type="match status" value="1"/>
</dbReference>
<evidence type="ECO:0000259" key="4">
    <source>
        <dbReference type="PROSITE" id="PS50111"/>
    </source>
</evidence>
<dbReference type="SMART" id="SM00304">
    <property type="entry name" value="HAMP"/>
    <property type="match status" value="1"/>
</dbReference>
<dbReference type="Gene3D" id="6.10.340.10">
    <property type="match status" value="1"/>
</dbReference>
<evidence type="ECO:0000256" key="1">
    <source>
        <dbReference type="ARBA" id="ARBA00023224"/>
    </source>
</evidence>
<dbReference type="PROSITE" id="PS50885">
    <property type="entry name" value="HAMP"/>
    <property type="match status" value="1"/>
</dbReference>
<comment type="similarity">
    <text evidence="2">Belongs to the methyl-accepting chemotaxis (MCP) protein family.</text>
</comment>
<dbReference type="PANTHER" id="PTHR32089">
    <property type="entry name" value="METHYL-ACCEPTING CHEMOTAXIS PROTEIN MCPB"/>
    <property type="match status" value="1"/>
</dbReference>
<keyword evidence="8" id="KW-1185">Reference proteome</keyword>
<comment type="caution">
    <text evidence="7">The sequence shown here is derived from an EMBL/GenBank/DDBJ whole genome shotgun (WGS) entry which is preliminary data.</text>
</comment>
<dbReference type="EMBL" id="FXTT01000005">
    <property type="protein sequence ID" value="SMP31767.1"/>
    <property type="molecule type" value="Genomic_DNA"/>
</dbReference>
<evidence type="ECO:0000313" key="7">
    <source>
        <dbReference type="EMBL" id="SMP31767.1"/>
    </source>
</evidence>
<feature type="domain" description="Methyl-accepting transducer" evidence="4">
    <location>
        <begin position="419"/>
        <end position="648"/>
    </location>
</feature>
<feature type="domain" description="HAMP" evidence="5">
    <location>
        <begin position="326"/>
        <end position="379"/>
    </location>
</feature>